<dbReference type="KEGG" id="xba:C7S18_00270"/>
<feature type="chain" id="PRO_5015201236" evidence="1">
    <location>
        <begin position="23"/>
        <end position="237"/>
    </location>
</feature>
<reference evidence="2 3" key="2">
    <citation type="submission" date="2018-03" db="EMBL/GenBank/DDBJ databases">
        <authorList>
            <person name="Keele B.F."/>
        </authorList>
    </citation>
    <scope>NUCLEOTIDE SEQUENCE [LARGE SCALE GENOMIC DNA]</scope>
    <source>
        <strain evidence="2 3">D13</strain>
    </source>
</reference>
<protein>
    <submittedName>
        <fullName evidence="2">Uncharacterized protein</fullName>
    </submittedName>
</protein>
<dbReference type="RefSeq" id="WP_106889650.1">
    <property type="nucleotide sequence ID" value="NZ_CP027860.1"/>
</dbReference>
<dbReference type="Proteomes" id="UP000241074">
    <property type="component" value="Chromosome"/>
</dbReference>
<gene>
    <name evidence="2" type="ORF">C7S18_00270</name>
</gene>
<dbReference type="OrthoDB" id="7253658at2"/>
<sequence>MRAIHRLLCTLPLLLSADLALAQDVRQGTHGMLLIVNPQGLIASHLPMYHQPHDVQAVLALSPASRADKDFIDTLSASTPEILYTISPEPFDLSRLSPGASDELEEFCAALFLGHFERGGRQLSERVCFSVDDTLLFRPIAANMAKEDKAHWLVFEIGADRYAAHEIAGAPDFDQWMRLTGGRKLDAGRFRSMRDNTIVGSDKLERGTKLNLIRDDGDKVESRVEAVLYRETSDLAK</sequence>
<dbReference type="AlphaFoldDB" id="A0A2P1PLJ5"/>
<evidence type="ECO:0000313" key="3">
    <source>
        <dbReference type="Proteomes" id="UP000241074"/>
    </source>
</evidence>
<proteinExistence type="predicted"/>
<name>A0A2P1PLJ5_9GAMM</name>
<feature type="signal peptide" evidence="1">
    <location>
        <begin position="1"/>
        <end position="22"/>
    </location>
</feature>
<organism evidence="2 3">
    <name type="scientific">Ahniella affigens</name>
    <dbReference type="NCBI Taxonomy" id="2021234"/>
    <lineage>
        <taxon>Bacteria</taxon>
        <taxon>Pseudomonadati</taxon>
        <taxon>Pseudomonadota</taxon>
        <taxon>Gammaproteobacteria</taxon>
        <taxon>Lysobacterales</taxon>
        <taxon>Rhodanobacteraceae</taxon>
        <taxon>Ahniella</taxon>
    </lineage>
</organism>
<keyword evidence="3" id="KW-1185">Reference proteome</keyword>
<evidence type="ECO:0000256" key="1">
    <source>
        <dbReference type="SAM" id="SignalP"/>
    </source>
</evidence>
<keyword evidence="1" id="KW-0732">Signal</keyword>
<reference evidence="2 3" key="1">
    <citation type="submission" date="2018-03" db="EMBL/GenBank/DDBJ databases">
        <title>Ahniella affigens gen. nov., sp. nov., a gammaproteobacterium isolated from sandy soil near a stream.</title>
        <authorList>
            <person name="Ko Y."/>
            <person name="Kim J.-H."/>
        </authorList>
    </citation>
    <scope>NUCLEOTIDE SEQUENCE [LARGE SCALE GENOMIC DNA]</scope>
    <source>
        <strain evidence="2 3">D13</strain>
    </source>
</reference>
<evidence type="ECO:0000313" key="2">
    <source>
        <dbReference type="EMBL" id="AVP95721.1"/>
    </source>
</evidence>
<dbReference type="EMBL" id="CP027860">
    <property type="protein sequence ID" value="AVP95721.1"/>
    <property type="molecule type" value="Genomic_DNA"/>
</dbReference>
<accession>A0A2P1PLJ5</accession>